<comment type="caution">
    <text evidence="2">The sequence shown here is derived from an EMBL/GenBank/DDBJ whole genome shotgun (WGS) entry which is preliminary data.</text>
</comment>
<sequence>MSKPTLIFAPGAWYPQTIFDPIIEKLPDYRSHSVAFPSVHEASSVTDLRPDIDAVRSLVQREADEGNEIVVIAHSWAGLPVSSALEGLGKTEREQAGQNGGVVKLLFIAAFLPNIGESLIGAFGGMPPPWYELDEEEGTVFSGDPLVLFFHDVPNGAEWVKSLKPHAWVAQTAPATGAAYLTIPTAYLLCEQDRATPLPVQQVLVERARRKGAEIETEKIASGNTPWLALPDQFVSYIKKHIAV</sequence>
<evidence type="ECO:0000259" key="1">
    <source>
        <dbReference type="Pfam" id="PF12697"/>
    </source>
</evidence>
<reference evidence="2" key="2">
    <citation type="journal article" date="2023" name="IMA Fungus">
        <title>Comparative genomic study of the Penicillium genus elucidates a diverse pangenome and 15 lateral gene transfer events.</title>
        <authorList>
            <person name="Petersen C."/>
            <person name="Sorensen T."/>
            <person name="Nielsen M.R."/>
            <person name="Sondergaard T.E."/>
            <person name="Sorensen J.L."/>
            <person name="Fitzpatrick D.A."/>
            <person name="Frisvad J.C."/>
            <person name="Nielsen K.L."/>
        </authorList>
    </citation>
    <scope>NUCLEOTIDE SEQUENCE</scope>
    <source>
        <strain evidence="2">IBT 35675</strain>
    </source>
</reference>
<dbReference type="EMBL" id="JAPZBR010000008">
    <property type="protein sequence ID" value="KAJ5340832.1"/>
    <property type="molecule type" value="Genomic_DNA"/>
</dbReference>
<name>A0A9W9QMM3_PENBR</name>
<dbReference type="AlphaFoldDB" id="A0A9W9QMM3"/>
<dbReference type="GO" id="GO:0017000">
    <property type="term" value="P:antibiotic biosynthetic process"/>
    <property type="evidence" value="ECO:0007669"/>
    <property type="project" value="UniProtKB-ARBA"/>
</dbReference>
<reference evidence="2" key="1">
    <citation type="submission" date="2022-12" db="EMBL/GenBank/DDBJ databases">
        <authorList>
            <person name="Petersen C."/>
        </authorList>
    </citation>
    <scope>NUCLEOTIDE SEQUENCE</scope>
    <source>
        <strain evidence="2">IBT 35675</strain>
    </source>
</reference>
<dbReference type="PANTHER" id="PTHR37017:SF11">
    <property type="entry name" value="ESTERASE_LIPASE_THIOESTERASE DOMAIN-CONTAINING PROTEIN"/>
    <property type="match status" value="1"/>
</dbReference>
<proteinExistence type="predicted"/>
<protein>
    <recommendedName>
        <fullName evidence="1">AB hydrolase-1 domain-containing protein</fullName>
    </recommendedName>
</protein>
<dbReference type="Pfam" id="PF12697">
    <property type="entry name" value="Abhydrolase_6"/>
    <property type="match status" value="1"/>
</dbReference>
<gene>
    <name evidence="2" type="ORF">N7541_009956</name>
</gene>
<dbReference type="Gene3D" id="3.40.50.1820">
    <property type="entry name" value="alpha/beta hydrolase"/>
    <property type="match status" value="1"/>
</dbReference>
<feature type="domain" description="AB hydrolase-1" evidence="1">
    <location>
        <begin position="6"/>
        <end position="234"/>
    </location>
</feature>
<dbReference type="SUPFAM" id="SSF53474">
    <property type="entry name" value="alpha/beta-Hydrolases"/>
    <property type="match status" value="1"/>
</dbReference>
<evidence type="ECO:0000313" key="3">
    <source>
        <dbReference type="Proteomes" id="UP001148299"/>
    </source>
</evidence>
<evidence type="ECO:0000313" key="2">
    <source>
        <dbReference type="EMBL" id="KAJ5340832.1"/>
    </source>
</evidence>
<dbReference type="GO" id="GO:0072330">
    <property type="term" value="P:monocarboxylic acid biosynthetic process"/>
    <property type="evidence" value="ECO:0007669"/>
    <property type="project" value="UniProtKB-ARBA"/>
</dbReference>
<dbReference type="InterPro" id="IPR029058">
    <property type="entry name" value="AB_hydrolase_fold"/>
</dbReference>
<organism evidence="2 3">
    <name type="scientific">Penicillium brevicompactum</name>
    <dbReference type="NCBI Taxonomy" id="5074"/>
    <lineage>
        <taxon>Eukaryota</taxon>
        <taxon>Fungi</taxon>
        <taxon>Dikarya</taxon>
        <taxon>Ascomycota</taxon>
        <taxon>Pezizomycotina</taxon>
        <taxon>Eurotiomycetes</taxon>
        <taxon>Eurotiomycetidae</taxon>
        <taxon>Eurotiales</taxon>
        <taxon>Aspergillaceae</taxon>
        <taxon>Penicillium</taxon>
    </lineage>
</organism>
<dbReference type="Proteomes" id="UP001148299">
    <property type="component" value="Unassembled WGS sequence"/>
</dbReference>
<dbReference type="InterPro" id="IPR052897">
    <property type="entry name" value="Sec-Metab_Biosynth_Hydrolase"/>
</dbReference>
<accession>A0A9W9QMM3</accession>
<dbReference type="InterPro" id="IPR000073">
    <property type="entry name" value="AB_hydrolase_1"/>
</dbReference>
<keyword evidence="3" id="KW-1185">Reference proteome</keyword>
<dbReference type="PANTHER" id="PTHR37017">
    <property type="entry name" value="AB HYDROLASE-1 DOMAIN-CONTAINING PROTEIN-RELATED"/>
    <property type="match status" value="1"/>
</dbReference>